<dbReference type="AlphaFoldDB" id="A0A486XC87"/>
<dbReference type="EC" id="2.1.1.72" evidence="2"/>
<protein>
    <recommendedName>
        <fullName evidence="2">site-specific DNA-methyltransferase (adenine-specific)</fullName>
        <ecNumber evidence="2">2.1.1.72</ecNumber>
    </recommendedName>
</protein>
<keyword evidence="4 7" id="KW-0808">Transferase</keyword>
<evidence type="ECO:0000256" key="5">
    <source>
        <dbReference type="ARBA" id="ARBA00047942"/>
    </source>
</evidence>
<sequence length="418" mass="47029">MKIYIEEFKELINSNTYSIKTLFEQNDTETINEEIRTVLSAEYLKTLGAFFTEQSLATEAIKQFQSAITAESIVLDPTCGIGSLLIESSRQLGVCSLLSDTLKQWNNVLRGFDIQSDFVELTKLRIVLEALHRGVKKDCSIEEAISYLSHIELRNALTLSKEELGNVTHLFMNPPFIAVQAPKRDYWGNGKTNAAAVFFDYYLRLLPKNSDVVVILPDVLRSGSRFSHFRTFVSNTLKGELQIWGRFSTSADVDVFILSGRKTDNNPNIKWSESSQSNKSILASKYNVCIGPLVAYRDKQQGNVYPYFHPKNCKTWEVITAVSETRAFSGKVIQPPCILIKRTSSPSDKFRAAATLIDVDQLIAVENHLIVVTPKDGTLKSCRKLLKILSKPKVNQFLNEQIRTRHLTVGVVKSIPLA</sequence>
<evidence type="ECO:0000256" key="1">
    <source>
        <dbReference type="ARBA" id="ARBA00006594"/>
    </source>
</evidence>
<dbReference type="GO" id="GO:0009007">
    <property type="term" value="F:site-specific DNA-methyltransferase (adenine-specific) activity"/>
    <property type="evidence" value="ECO:0007669"/>
    <property type="project" value="UniProtKB-EC"/>
</dbReference>
<dbReference type="PRINTS" id="PR00507">
    <property type="entry name" value="N12N6MTFRASE"/>
</dbReference>
<dbReference type="SUPFAM" id="SSF53335">
    <property type="entry name" value="S-adenosyl-L-methionine-dependent methyltransferases"/>
    <property type="match status" value="1"/>
</dbReference>
<dbReference type="Gene3D" id="3.40.50.150">
    <property type="entry name" value="Vaccinia Virus protein VP39"/>
    <property type="match status" value="1"/>
</dbReference>
<evidence type="ECO:0000313" key="7">
    <source>
        <dbReference type="EMBL" id="VGM95232.1"/>
    </source>
</evidence>
<dbReference type="GO" id="GO:0008170">
    <property type="term" value="F:N-methyltransferase activity"/>
    <property type="evidence" value="ECO:0007669"/>
    <property type="project" value="InterPro"/>
</dbReference>
<reference evidence="7" key="1">
    <citation type="submission" date="2019-03" db="EMBL/GenBank/DDBJ databases">
        <authorList>
            <consortium name="Pathogen Informatics"/>
        </authorList>
    </citation>
    <scope>NUCLEOTIDE SEQUENCE</scope>
    <source>
        <strain evidence="7">Unknown</strain>
    </source>
</reference>
<dbReference type="GO" id="GO:0003677">
    <property type="term" value="F:DNA binding"/>
    <property type="evidence" value="ECO:0007669"/>
    <property type="project" value="InterPro"/>
</dbReference>
<comment type="similarity">
    <text evidence="1">Belongs to the N(4)/N(6)-methyltransferase family.</text>
</comment>
<evidence type="ECO:0000256" key="3">
    <source>
        <dbReference type="ARBA" id="ARBA00022603"/>
    </source>
</evidence>
<comment type="catalytic activity">
    <reaction evidence="5">
        <text>a 2'-deoxyadenosine in DNA + S-adenosyl-L-methionine = an N(6)-methyl-2'-deoxyadenosine in DNA + S-adenosyl-L-homocysteine + H(+)</text>
        <dbReference type="Rhea" id="RHEA:15197"/>
        <dbReference type="Rhea" id="RHEA-COMP:12418"/>
        <dbReference type="Rhea" id="RHEA-COMP:12419"/>
        <dbReference type="ChEBI" id="CHEBI:15378"/>
        <dbReference type="ChEBI" id="CHEBI:57856"/>
        <dbReference type="ChEBI" id="CHEBI:59789"/>
        <dbReference type="ChEBI" id="CHEBI:90615"/>
        <dbReference type="ChEBI" id="CHEBI:90616"/>
        <dbReference type="EC" id="2.1.1.72"/>
    </reaction>
</comment>
<keyword evidence="3 7" id="KW-0489">Methyltransferase</keyword>
<accession>A0A486XC87</accession>
<proteinExistence type="inferred from homology"/>
<feature type="domain" description="DNA methylase adenine-specific" evidence="6">
    <location>
        <begin position="43"/>
        <end position="210"/>
    </location>
</feature>
<dbReference type="GO" id="GO:0032259">
    <property type="term" value="P:methylation"/>
    <property type="evidence" value="ECO:0007669"/>
    <property type="project" value="UniProtKB-KW"/>
</dbReference>
<dbReference type="PANTHER" id="PTHR33841">
    <property type="entry name" value="DNA METHYLTRANSFERASE YEEA-RELATED"/>
    <property type="match status" value="1"/>
</dbReference>
<dbReference type="Pfam" id="PF02384">
    <property type="entry name" value="N6_Mtase"/>
    <property type="match status" value="1"/>
</dbReference>
<dbReference type="InterPro" id="IPR003356">
    <property type="entry name" value="DNA_methylase_A-5"/>
</dbReference>
<evidence type="ECO:0000256" key="2">
    <source>
        <dbReference type="ARBA" id="ARBA00011900"/>
    </source>
</evidence>
<evidence type="ECO:0000256" key="4">
    <source>
        <dbReference type="ARBA" id="ARBA00022679"/>
    </source>
</evidence>
<dbReference type="EMBL" id="CAAHDN010000007">
    <property type="protein sequence ID" value="VGM95232.1"/>
    <property type="molecule type" value="Genomic_DNA"/>
</dbReference>
<organism evidence="7">
    <name type="scientific">uncultured Avibacterium sp</name>
    <dbReference type="NCBI Taxonomy" id="1936169"/>
    <lineage>
        <taxon>Bacteria</taxon>
        <taxon>Pseudomonadati</taxon>
        <taxon>Pseudomonadota</taxon>
        <taxon>Gammaproteobacteria</taxon>
        <taxon>Pasteurellales</taxon>
        <taxon>Pasteurellaceae</taxon>
        <taxon>Avibacterium</taxon>
        <taxon>environmental samples</taxon>
    </lineage>
</organism>
<dbReference type="InterPro" id="IPR050953">
    <property type="entry name" value="N4_N6_ade-DNA_methylase"/>
</dbReference>
<dbReference type="PANTHER" id="PTHR33841:SF1">
    <property type="entry name" value="DNA METHYLTRANSFERASE A"/>
    <property type="match status" value="1"/>
</dbReference>
<dbReference type="InterPro" id="IPR029063">
    <property type="entry name" value="SAM-dependent_MTases_sf"/>
</dbReference>
<name>A0A486XC87_9PAST</name>
<evidence type="ECO:0000259" key="6">
    <source>
        <dbReference type="Pfam" id="PF02384"/>
    </source>
</evidence>
<gene>
    <name evidence="7" type="ORF">NCTC4101_00594</name>
</gene>